<dbReference type="EMBL" id="BARS01031992">
    <property type="protein sequence ID" value="GAG24429.1"/>
    <property type="molecule type" value="Genomic_DNA"/>
</dbReference>
<reference evidence="1" key="1">
    <citation type="journal article" date="2014" name="Front. Microbiol.">
        <title>High frequency of phylogenetically diverse reductive dehalogenase-homologous genes in deep subseafloor sedimentary metagenomes.</title>
        <authorList>
            <person name="Kawai M."/>
            <person name="Futagami T."/>
            <person name="Toyoda A."/>
            <person name="Takaki Y."/>
            <person name="Nishi S."/>
            <person name="Hori S."/>
            <person name="Arai W."/>
            <person name="Tsubouchi T."/>
            <person name="Morono Y."/>
            <person name="Uchiyama I."/>
            <person name="Ito T."/>
            <person name="Fujiyama A."/>
            <person name="Inagaki F."/>
            <person name="Takami H."/>
        </authorList>
    </citation>
    <scope>NUCLEOTIDE SEQUENCE</scope>
    <source>
        <strain evidence="1">Expedition CK06-06</strain>
    </source>
</reference>
<organism evidence="1">
    <name type="scientific">marine sediment metagenome</name>
    <dbReference type="NCBI Taxonomy" id="412755"/>
    <lineage>
        <taxon>unclassified sequences</taxon>
        <taxon>metagenomes</taxon>
        <taxon>ecological metagenomes</taxon>
    </lineage>
</organism>
<name>X0W0X3_9ZZZZ</name>
<dbReference type="AlphaFoldDB" id="X0W0X3"/>
<evidence type="ECO:0000313" key="1">
    <source>
        <dbReference type="EMBL" id="GAG24429.1"/>
    </source>
</evidence>
<protein>
    <submittedName>
        <fullName evidence="1">Uncharacterized protein</fullName>
    </submittedName>
</protein>
<accession>X0W0X3</accession>
<proteinExistence type="predicted"/>
<gene>
    <name evidence="1" type="ORF">S01H1_49712</name>
</gene>
<sequence>ERDWYDAEATGIAMPGYFDPGISQWVDLESGAALSSTEISSLRHYQMQITYDDRVRTQDTQPPGLPRGEGGIFAGITHWEELP</sequence>
<comment type="caution">
    <text evidence="1">The sequence shown here is derived from an EMBL/GenBank/DDBJ whole genome shotgun (WGS) entry which is preliminary data.</text>
</comment>
<feature type="non-terminal residue" evidence="1">
    <location>
        <position position="1"/>
    </location>
</feature>